<evidence type="ECO:0000259" key="6">
    <source>
        <dbReference type="Pfam" id="PF25437"/>
    </source>
</evidence>
<dbReference type="OrthoDB" id="538223at2759"/>
<evidence type="ECO:0000256" key="5">
    <source>
        <dbReference type="SAM" id="MobiDB-lite"/>
    </source>
</evidence>
<dbReference type="STRING" id="1754191.A0A1Y1UWD3"/>
<reference evidence="7 8" key="1">
    <citation type="submission" date="2016-08" db="EMBL/GenBank/DDBJ databases">
        <title>Genomes of anaerobic fungi encode conserved fungal cellulosomes for biomass hydrolysis.</title>
        <authorList>
            <consortium name="DOE Joint Genome Institute"/>
            <person name="Haitjema C.H."/>
            <person name="Gilmore S.P."/>
            <person name="Henske J.K."/>
            <person name="Solomon K.V."/>
            <person name="De Groot R."/>
            <person name="Kuo A."/>
            <person name="Mondo S.J."/>
            <person name="Salamov A.A."/>
            <person name="Labutti K."/>
            <person name="Zhao Z."/>
            <person name="Chiniquy J."/>
            <person name="Barry K."/>
            <person name="Brewer H.M."/>
            <person name="Purvine S.O."/>
            <person name="Wright A.T."/>
            <person name="Boxma B."/>
            <person name="Van Alen T."/>
            <person name="Hackstein J.H."/>
            <person name="Baker S.E."/>
            <person name="Grigoriev I.V."/>
            <person name="O'Malley M.A."/>
        </authorList>
    </citation>
    <scope>NUCLEOTIDE SEQUENCE [LARGE SCALE GENOMIC DNA]</scope>
    <source>
        <strain evidence="8">finn</strain>
    </source>
</reference>
<feature type="region of interest" description="Disordered" evidence="5">
    <location>
        <begin position="440"/>
        <end position="510"/>
    </location>
</feature>
<dbReference type="InterPro" id="IPR052060">
    <property type="entry name" value="Bromo_WD_repeat"/>
</dbReference>
<name>A0A1Y1UWD3_9FUNG</name>
<dbReference type="Pfam" id="PF25437">
    <property type="entry name" value="BRWD1_N"/>
    <property type="match status" value="1"/>
</dbReference>
<feature type="non-terminal residue" evidence="7">
    <location>
        <position position="510"/>
    </location>
</feature>
<evidence type="ECO:0000256" key="3">
    <source>
        <dbReference type="PROSITE-ProRule" id="PRU00221"/>
    </source>
</evidence>
<evidence type="ECO:0000313" key="7">
    <source>
        <dbReference type="EMBL" id="ORX41926.1"/>
    </source>
</evidence>
<evidence type="ECO:0000256" key="1">
    <source>
        <dbReference type="ARBA" id="ARBA00022574"/>
    </source>
</evidence>
<dbReference type="GO" id="GO:0005634">
    <property type="term" value="C:nucleus"/>
    <property type="evidence" value="ECO:0007669"/>
    <property type="project" value="TreeGrafter"/>
</dbReference>
<dbReference type="GO" id="GO:0008360">
    <property type="term" value="P:regulation of cell shape"/>
    <property type="evidence" value="ECO:0007669"/>
    <property type="project" value="TreeGrafter"/>
</dbReference>
<keyword evidence="4" id="KW-0175">Coiled coil</keyword>
<dbReference type="PROSITE" id="PS50082">
    <property type="entry name" value="WD_REPEATS_2"/>
    <property type="match status" value="3"/>
</dbReference>
<dbReference type="SMART" id="SM00320">
    <property type="entry name" value="WD40"/>
    <property type="match status" value="5"/>
</dbReference>
<dbReference type="EMBL" id="MCFH01000075">
    <property type="protein sequence ID" value="ORX41926.1"/>
    <property type="molecule type" value="Genomic_DNA"/>
</dbReference>
<protein>
    <submittedName>
        <fullName evidence="7">WD40 repeat-like protein</fullName>
    </submittedName>
</protein>
<dbReference type="InterPro" id="IPR057452">
    <property type="entry name" value="BRWD/PHIP_N"/>
</dbReference>
<feature type="coiled-coil region" evidence="4">
    <location>
        <begin position="20"/>
        <end position="47"/>
    </location>
</feature>
<organism evidence="7 8">
    <name type="scientific">Piromyces finnis</name>
    <dbReference type="NCBI Taxonomy" id="1754191"/>
    <lineage>
        <taxon>Eukaryota</taxon>
        <taxon>Fungi</taxon>
        <taxon>Fungi incertae sedis</taxon>
        <taxon>Chytridiomycota</taxon>
        <taxon>Chytridiomycota incertae sedis</taxon>
        <taxon>Neocallimastigomycetes</taxon>
        <taxon>Neocallimastigales</taxon>
        <taxon>Neocallimastigaceae</taxon>
        <taxon>Piromyces</taxon>
    </lineage>
</organism>
<dbReference type="Proteomes" id="UP000193719">
    <property type="component" value="Unassembled WGS sequence"/>
</dbReference>
<dbReference type="InterPro" id="IPR036322">
    <property type="entry name" value="WD40_repeat_dom_sf"/>
</dbReference>
<dbReference type="InterPro" id="IPR015943">
    <property type="entry name" value="WD40/YVTN_repeat-like_dom_sf"/>
</dbReference>
<dbReference type="PROSITE" id="PS00678">
    <property type="entry name" value="WD_REPEATS_1"/>
    <property type="match status" value="1"/>
</dbReference>
<dbReference type="SUPFAM" id="SSF50978">
    <property type="entry name" value="WD40 repeat-like"/>
    <property type="match status" value="1"/>
</dbReference>
<feature type="repeat" description="WD" evidence="3">
    <location>
        <begin position="193"/>
        <end position="234"/>
    </location>
</feature>
<sequence length="510" mass="58646">MKQMIDLSELYFILYQFLKGSPLQQTANQLKEELENYQKQCILNNENSSTHLIQPRYDWEGHAHPKTLEDIEKEYPAIPQKYLLDLLNKFIKYVNDTNTPVAPNISTLLPYNKSVAPLRDHIIQEFPKDLTPKSINEWLKQKHNPLSLSYYQYNIHPTNNVLSLHSRELCGMNISEKHPLRFTYKNYEKLVEVKGHNSETFCLLIDRIGKRFITGGDDGIVKIWCMETGWLIYSLRGHTGVIFDMAINNDNTMLATSSNDETIRIWNLRTSALISVLKLSLPPRKKDVTHLVFSPSPSPTMNCLLAIADDGIVRVWRWNRTTKKYNPEPQIFDCKTIKTTETYCADFNATGTKFAVGGTDGYIRVFSFLPSSFDEAFSYKIQLDPQEIARLEGHQSHIIDIRFSHKDNRIASGSKDGNCIIWTFNFKTKTWDKMELIYTPDPNENSRSGNRRNHQRQAITPITPSIPSTTPTNINSNNDLNSNNNNNNNNSTLNTNNTIISPSRNSFYIP</sequence>
<gene>
    <name evidence="7" type="ORF">BCR36DRAFT_363401</name>
</gene>
<feature type="compositionally biased region" description="Low complexity" evidence="5">
    <location>
        <begin position="459"/>
        <end position="503"/>
    </location>
</feature>
<feature type="repeat" description="WD" evidence="3">
    <location>
        <begin position="391"/>
        <end position="422"/>
    </location>
</feature>
<dbReference type="AlphaFoldDB" id="A0A1Y1UWD3"/>
<evidence type="ECO:0000256" key="4">
    <source>
        <dbReference type="SAM" id="Coils"/>
    </source>
</evidence>
<evidence type="ECO:0000313" key="8">
    <source>
        <dbReference type="Proteomes" id="UP000193719"/>
    </source>
</evidence>
<comment type="caution">
    <text evidence="7">The sequence shown here is derived from an EMBL/GenBank/DDBJ whole genome shotgun (WGS) entry which is preliminary data.</text>
</comment>
<keyword evidence="2" id="KW-0677">Repeat</keyword>
<dbReference type="PRINTS" id="PR00320">
    <property type="entry name" value="GPROTEINBRPT"/>
</dbReference>
<proteinExistence type="predicted"/>
<dbReference type="PANTHER" id="PTHR16266">
    <property type="entry name" value="WD REPEAT DOMAIN 9"/>
    <property type="match status" value="1"/>
</dbReference>
<keyword evidence="1 3" id="KW-0853">WD repeat</keyword>
<evidence type="ECO:0000256" key="2">
    <source>
        <dbReference type="ARBA" id="ARBA00022737"/>
    </source>
</evidence>
<keyword evidence="8" id="KW-1185">Reference proteome</keyword>
<dbReference type="InterPro" id="IPR001680">
    <property type="entry name" value="WD40_rpt"/>
</dbReference>
<feature type="repeat" description="WD" evidence="3">
    <location>
        <begin position="235"/>
        <end position="276"/>
    </location>
</feature>
<feature type="domain" description="BRWD/PHIP N-terminal" evidence="6">
    <location>
        <begin position="3"/>
        <end position="94"/>
    </location>
</feature>
<dbReference type="Pfam" id="PF00400">
    <property type="entry name" value="WD40"/>
    <property type="match status" value="4"/>
</dbReference>
<dbReference type="Gene3D" id="2.130.10.10">
    <property type="entry name" value="YVTN repeat-like/Quinoprotein amine dehydrogenase"/>
    <property type="match status" value="1"/>
</dbReference>
<dbReference type="InterPro" id="IPR019775">
    <property type="entry name" value="WD40_repeat_CS"/>
</dbReference>
<dbReference type="PROSITE" id="PS50294">
    <property type="entry name" value="WD_REPEATS_REGION"/>
    <property type="match status" value="3"/>
</dbReference>
<dbReference type="InterPro" id="IPR020472">
    <property type="entry name" value="WD40_PAC1"/>
</dbReference>
<dbReference type="GO" id="GO:0007010">
    <property type="term" value="P:cytoskeleton organization"/>
    <property type="evidence" value="ECO:0007669"/>
    <property type="project" value="TreeGrafter"/>
</dbReference>
<accession>A0A1Y1UWD3</accession>
<dbReference type="GO" id="GO:0006357">
    <property type="term" value="P:regulation of transcription by RNA polymerase II"/>
    <property type="evidence" value="ECO:0007669"/>
    <property type="project" value="TreeGrafter"/>
</dbReference>
<dbReference type="PANTHER" id="PTHR16266:SF17">
    <property type="entry name" value="BRWD3"/>
    <property type="match status" value="1"/>
</dbReference>
<reference evidence="7 8" key="2">
    <citation type="submission" date="2016-08" db="EMBL/GenBank/DDBJ databases">
        <title>Pervasive Adenine N6-methylation of Active Genes in Fungi.</title>
        <authorList>
            <consortium name="DOE Joint Genome Institute"/>
            <person name="Mondo S.J."/>
            <person name="Dannebaum R.O."/>
            <person name="Kuo R.C."/>
            <person name="Labutti K."/>
            <person name="Haridas S."/>
            <person name="Kuo A."/>
            <person name="Salamov A."/>
            <person name="Ahrendt S.R."/>
            <person name="Lipzen A."/>
            <person name="Sullivan W."/>
            <person name="Andreopoulos W.B."/>
            <person name="Clum A."/>
            <person name="Lindquist E."/>
            <person name="Daum C."/>
            <person name="Ramamoorthy G.K."/>
            <person name="Gryganskyi A."/>
            <person name="Culley D."/>
            <person name="Magnuson J.K."/>
            <person name="James T.Y."/>
            <person name="O'Malley M.A."/>
            <person name="Stajich J.E."/>
            <person name="Spatafora J.W."/>
            <person name="Visel A."/>
            <person name="Grigoriev I.V."/>
        </authorList>
    </citation>
    <scope>NUCLEOTIDE SEQUENCE [LARGE SCALE GENOMIC DNA]</scope>
    <source>
        <strain evidence="8">finn</strain>
    </source>
</reference>